<dbReference type="PATRIC" id="fig|216942.3.peg.1118"/>
<gene>
    <name evidence="1" type="ORF">SLITO_v1c10950</name>
</gene>
<evidence type="ECO:0000313" key="1">
    <source>
        <dbReference type="EMBL" id="AKX34706.1"/>
    </source>
</evidence>
<keyword evidence="2" id="KW-1185">Reference proteome</keyword>
<dbReference type="Proteomes" id="UP000067476">
    <property type="component" value="Chromosome"/>
</dbReference>
<sequence>MFKLDYEPFNDASLKSKSGVFKQKNYFTSIEKKILTVEEWNNKLIEYIEETSKIKNARKYLNIKINNEDSKTPEATVKLKTENNICTGFKIHPKFEGYLVIKLYGYIDINDYFENKDFGTISRSSIINVDKSFEENVIEVFQLYFYNLVFDNAEIKSTKEDFVNEGKVTITFLPNSYSTSGRLFTTGEWTFNLKQIYFSKSFHEESFINKDLKEIKFSHQISENELIFYNSNSNNSELYYKNESELLKFDWSNINDSNLKKVKSNINNLLDLNQGKFLIESESSIYIIQIEKNIVTSFKKLNTDSNKEIGRITFDDSFIYLFNKETNTLTKINYLENNSKEIRVRTFIMKIDYISIHKNYLFGVEKETNKILIYDIVKEESKYGVLPQSKVPEISKIDFVFYDKGYEIITSRENFVYIDYCNYETLSQQALKVIMFDKEYNNKYSYNSVSDSMEIGYFYSNNNKIYWSESFLKKFEPESPAYWVEKKSKIEVNIKNSDVIKSEKVKSTDTKFITYIYLDKNTSKLSIFSATKNHSNIK</sequence>
<dbReference type="RefSeq" id="WP_075058784.1">
    <property type="nucleotide sequence ID" value="NZ_CP012357.1"/>
</dbReference>
<dbReference type="AlphaFoldDB" id="A0A0K1W3D9"/>
<proteinExistence type="predicted"/>
<dbReference type="EMBL" id="CP012357">
    <property type="protein sequence ID" value="AKX34706.1"/>
    <property type="molecule type" value="Genomic_DNA"/>
</dbReference>
<dbReference type="KEGG" id="sll:SLITO_v1c10950"/>
<reference evidence="1 2" key="1">
    <citation type="journal article" date="2015" name="Genome Announc.">
        <title>Complete Genome Sequence of Spiroplasma litorale TN-1T (DSM 21781), a Bacterium Isolated from a Green-Eyed Horsefly (Tabanus nigrovittatus).</title>
        <authorList>
            <person name="Lo W.S."/>
            <person name="Lai Y.C."/>
            <person name="Lien Y.W."/>
            <person name="Wang T.H."/>
            <person name="Kuo C.H."/>
        </authorList>
    </citation>
    <scope>NUCLEOTIDE SEQUENCE [LARGE SCALE GENOMIC DNA]</scope>
    <source>
        <strain evidence="1 2">TN-1</strain>
    </source>
</reference>
<evidence type="ECO:0000313" key="2">
    <source>
        <dbReference type="Proteomes" id="UP000067476"/>
    </source>
</evidence>
<dbReference type="STRING" id="216942.SLITO_v1c10950"/>
<organism evidence="1 2">
    <name type="scientific">Spiroplasma litorale</name>
    <dbReference type="NCBI Taxonomy" id="216942"/>
    <lineage>
        <taxon>Bacteria</taxon>
        <taxon>Bacillati</taxon>
        <taxon>Mycoplasmatota</taxon>
        <taxon>Mollicutes</taxon>
        <taxon>Entomoplasmatales</taxon>
        <taxon>Spiroplasmataceae</taxon>
        <taxon>Spiroplasma</taxon>
    </lineage>
</organism>
<protein>
    <submittedName>
        <fullName evidence="1">Uncharacterized protein</fullName>
    </submittedName>
</protein>
<name>A0A0K1W3D9_9MOLU</name>
<accession>A0A0K1W3D9</accession>